<dbReference type="Gene3D" id="3.10.20.90">
    <property type="entry name" value="Phosphatidylinositol 3-kinase Catalytic Subunit, Chain A, domain 1"/>
    <property type="match status" value="1"/>
</dbReference>
<dbReference type="RefSeq" id="XP_034250174.1">
    <property type="nucleotide sequence ID" value="XM_034394283.1"/>
</dbReference>
<gene>
    <name evidence="5" type="primary">LOC117650703</name>
</gene>
<dbReference type="PANTHER" id="PTHR12948:SF3">
    <property type="entry name" value="NEDD8 ULTIMATE BUSTER 1"/>
    <property type="match status" value="1"/>
</dbReference>
<dbReference type="Gene3D" id="1.10.8.10">
    <property type="entry name" value="DNA helicase RuvA subunit, C-terminal domain"/>
    <property type="match status" value="3"/>
</dbReference>
<feature type="compositionally biased region" description="Basic residues" evidence="1">
    <location>
        <begin position="427"/>
        <end position="439"/>
    </location>
</feature>
<evidence type="ECO:0000256" key="1">
    <source>
        <dbReference type="SAM" id="MobiDB-lite"/>
    </source>
</evidence>
<dbReference type="FunCoup" id="A0A6P8ZYJ7">
    <property type="interactions" value="1972"/>
</dbReference>
<dbReference type="InterPro" id="IPR041207">
    <property type="entry name" value="NUB1_ubiquitin-like_dom"/>
</dbReference>
<evidence type="ECO:0000313" key="5">
    <source>
        <dbReference type="RefSeq" id="XP_034250174.1"/>
    </source>
</evidence>
<dbReference type="InterPro" id="IPR000626">
    <property type="entry name" value="Ubiquitin-like_dom"/>
</dbReference>
<dbReference type="SMART" id="SM00165">
    <property type="entry name" value="UBA"/>
    <property type="match status" value="3"/>
</dbReference>
<dbReference type="GeneID" id="117650703"/>
<protein>
    <submittedName>
        <fullName evidence="5">NEDD8 ultimate buster 1-like</fullName>
    </submittedName>
</protein>
<proteinExistence type="predicted"/>
<feature type="domain" description="UBA" evidence="2">
    <location>
        <begin position="447"/>
        <end position="487"/>
    </location>
</feature>
<dbReference type="GO" id="GO:2000058">
    <property type="term" value="P:regulation of ubiquitin-dependent protein catabolic process"/>
    <property type="evidence" value="ECO:0007669"/>
    <property type="project" value="TreeGrafter"/>
</dbReference>
<dbReference type="InParanoid" id="A0A6P8ZYJ7"/>
<organism evidence="5">
    <name type="scientific">Thrips palmi</name>
    <name type="common">Melon thrips</name>
    <dbReference type="NCBI Taxonomy" id="161013"/>
    <lineage>
        <taxon>Eukaryota</taxon>
        <taxon>Metazoa</taxon>
        <taxon>Ecdysozoa</taxon>
        <taxon>Arthropoda</taxon>
        <taxon>Hexapoda</taxon>
        <taxon>Insecta</taxon>
        <taxon>Pterygota</taxon>
        <taxon>Neoptera</taxon>
        <taxon>Paraneoptera</taxon>
        <taxon>Thysanoptera</taxon>
        <taxon>Terebrantia</taxon>
        <taxon>Thripoidea</taxon>
        <taxon>Thripidae</taxon>
        <taxon>Thrips</taxon>
    </lineage>
</organism>
<keyword evidence="4" id="KW-1185">Reference proteome</keyword>
<feature type="region of interest" description="Disordered" evidence="1">
    <location>
        <begin position="422"/>
        <end position="441"/>
    </location>
</feature>
<sequence>MGDDLRDELLRNAIRTQLRDRNVKLWMPPYAEESGKPNDKSLQALAEEFSTQLKLDKEDCLQMLLSLQENAIKRMKEQEQFRSGGIATLHIRFSGFSADVLPSTSKSSQDANAKNQTEVQISLNARGKDLADAVSQISGKPVDQIKLICGGRLLKQEQNLKDQGVKSSSKIMAIAINEDPNEVDKGLSYSKLCEKTRSAASTLSRKRNQYASLELENQTGSSLKLDQREKQALCLALALHERGRSALKRNENSLALLLFLEADQEFQQCNSDLLKSVDNVALLQLDIVWCYLCLRSMSHIPDADRRLNLCEATLERTYGKNLERVEALKGTAGNEAALLMRLHLLQAIVAFHLNKVSLSQELLRKAESELQSLKVNSDDIVQIVALGYSTSEALLGLRACQGDLNAAVIRISEWQEERKKAREESRKARHRERERRKLGKTADGSQYIEPDFVETLCGMGYDRYLAISALKHSNNHVTQAVHMLQEQPHLLDAKRRCVRVSSEDVVQISALGFDTDIARLALRKHNGNIEAAVADLFNNQGIITVTPDLAEAETDETATASTSAGEGVYDAETVAENDQRDQDEQMEAALELENDITNVENDHLCITLEEEENFLLEYKTLLKM</sequence>
<name>A0A6P8ZYJ7_THRPL</name>
<dbReference type="KEGG" id="tpal:117650703"/>
<dbReference type="Proteomes" id="UP000515158">
    <property type="component" value="Unplaced"/>
</dbReference>
<dbReference type="InterPro" id="IPR015940">
    <property type="entry name" value="UBA"/>
</dbReference>
<dbReference type="PROSITE" id="PS50053">
    <property type="entry name" value="UBIQUITIN_2"/>
    <property type="match status" value="1"/>
</dbReference>
<dbReference type="InterPro" id="IPR029071">
    <property type="entry name" value="Ubiquitin-like_domsf"/>
</dbReference>
<dbReference type="OrthoDB" id="434245at2759"/>
<feature type="domain" description="UBA" evidence="2">
    <location>
        <begin position="499"/>
        <end position="539"/>
    </location>
</feature>
<evidence type="ECO:0000313" key="4">
    <source>
        <dbReference type="Proteomes" id="UP000515158"/>
    </source>
</evidence>
<feature type="domain" description="Ubiquitin-like" evidence="3">
    <location>
        <begin position="101"/>
        <end position="174"/>
    </location>
</feature>
<dbReference type="CDD" id="cd14291">
    <property type="entry name" value="UBA1_NUB1_like"/>
    <property type="match status" value="1"/>
</dbReference>
<accession>A0A6P8ZYJ7</accession>
<dbReference type="Pfam" id="PF18037">
    <property type="entry name" value="Ubiquitin_5"/>
    <property type="match status" value="1"/>
</dbReference>
<dbReference type="SUPFAM" id="SSF54236">
    <property type="entry name" value="Ubiquitin-like"/>
    <property type="match status" value="1"/>
</dbReference>
<dbReference type="PANTHER" id="PTHR12948">
    <property type="entry name" value="NEDD8 ULTIMATE BUSTER-1 BS4 PROTEIN"/>
    <property type="match status" value="1"/>
</dbReference>
<dbReference type="InterPro" id="IPR039749">
    <property type="entry name" value="NUB1"/>
</dbReference>
<dbReference type="AlphaFoldDB" id="A0A6P8ZYJ7"/>
<dbReference type="Pfam" id="PF00627">
    <property type="entry name" value="UBA"/>
    <property type="match status" value="2"/>
</dbReference>
<dbReference type="PROSITE" id="PS50030">
    <property type="entry name" value="UBA"/>
    <property type="match status" value="2"/>
</dbReference>
<evidence type="ECO:0000259" key="3">
    <source>
        <dbReference type="PROSITE" id="PS50053"/>
    </source>
</evidence>
<evidence type="ECO:0000259" key="2">
    <source>
        <dbReference type="PROSITE" id="PS50030"/>
    </source>
</evidence>
<dbReference type="SUPFAM" id="SSF46934">
    <property type="entry name" value="UBA-like"/>
    <property type="match status" value="3"/>
</dbReference>
<reference evidence="5" key="1">
    <citation type="submission" date="2025-08" db="UniProtKB">
        <authorList>
            <consortium name="RefSeq"/>
        </authorList>
    </citation>
    <scope>IDENTIFICATION</scope>
    <source>
        <tissue evidence="5">Total insect</tissue>
    </source>
</reference>
<dbReference type="InterPro" id="IPR009060">
    <property type="entry name" value="UBA-like_sf"/>
</dbReference>